<dbReference type="GO" id="GO:0004386">
    <property type="term" value="F:helicase activity"/>
    <property type="evidence" value="ECO:0007669"/>
    <property type="project" value="TreeGrafter"/>
</dbReference>
<accession>X1W1H8</accession>
<gene>
    <name evidence="1" type="ORF">S12H4_61666</name>
</gene>
<dbReference type="AlphaFoldDB" id="X1W1H8"/>
<dbReference type="GO" id="GO:0071013">
    <property type="term" value="C:catalytic step 2 spliceosome"/>
    <property type="evidence" value="ECO:0007669"/>
    <property type="project" value="TreeGrafter"/>
</dbReference>
<dbReference type="GO" id="GO:0000390">
    <property type="term" value="P:spliceosomal complex disassembly"/>
    <property type="evidence" value="ECO:0007669"/>
    <property type="project" value="TreeGrafter"/>
</dbReference>
<dbReference type="Gene3D" id="3.40.50.300">
    <property type="entry name" value="P-loop containing nucleotide triphosphate hydrolases"/>
    <property type="match status" value="1"/>
</dbReference>
<organism evidence="1">
    <name type="scientific">marine sediment metagenome</name>
    <dbReference type="NCBI Taxonomy" id="412755"/>
    <lineage>
        <taxon>unclassified sequences</taxon>
        <taxon>metagenomes</taxon>
        <taxon>ecological metagenomes</taxon>
    </lineage>
</organism>
<dbReference type="PANTHER" id="PTHR18934">
    <property type="entry name" value="ATP-DEPENDENT RNA HELICASE"/>
    <property type="match status" value="1"/>
</dbReference>
<dbReference type="InterPro" id="IPR027417">
    <property type="entry name" value="P-loop_NTPase"/>
</dbReference>
<evidence type="ECO:0008006" key="2">
    <source>
        <dbReference type="Google" id="ProtNLM"/>
    </source>
</evidence>
<protein>
    <recommendedName>
        <fullName evidence="2">Helicase ATP-binding domain-containing protein</fullName>
    </recommendedName>
</protein>
<evidence type="ECO:0000313" key="1">
    <source>
        <dbReference type="EMBL" id="GAJ21980.1"/>
    </source>
</evidence>
<name>X1W1H8_9ZZZZ</name>
<dbReference type="GO" id="GO:0003723">
    <property type="term" value="F:RNA binding"/>
    <property type="evidence" value="ECO:0007669"/>
    <property type="project" value="TreeGrafter"/>
</dbReference>
<dbReference type="EMBL" id="BARW01041024">
    <property type="protein sequence ID" value="GAJ21980.1"/>
    <property type="molecule type" value="Genomic_DNA"/>
</dbReference>
<feature type="non-terminal residue" evidence="1">
    <location>
        <position position="108"/>
    </location>
</feature>
<dbReference type="SUPFAM" id="SSF52540">
    <property type="entry name" value="P-loop containing nucleoside triphosphate hydrolases"/>
    <property type="match status" value="1"/>
</dbReference>
<proteinExistence type="predicted"/>
<comment type="caution">
    <text evidence="1">The sequence shown here is derived from an EMBL/GenBank/DDBJ whole genome shotgun (WGS) entry which is preliminary data.</text>
</comment>
<sequence>TVLFHKAMMDTQKLPVYEHKDIIVDVLKENRVIVVESPTGSGKTTQLPKILYDSGFANKGKIGVTQPRRIAALSVSGFIARQYGTSIPGLVGYKMRFVDETVPETKIV</sequence>
<feature type="non-terminal residue" evidence="1">
    <location>
        <position position="1"/>
    </location>
</feature>
<reference evidence="1" key="1">
    <citation type="journal article" date="2014" name="Front. Microbiol.">
        <title>High frequency of phylogenetically diverse reductive dehalogenase-homologous genes in deep subseafloor sedimentary metagenomes.</title>
        <authorList>
            <person name="Kawai M."/>
            <person name="Futagami T."/>
            <person name="Toyoda A."/>
            <person name="Takaki Y."/>
            <person name="Nishi S."/>
            <person name="Hori S."/>
            <person name="Arai W."/>
            <person name="Tsubouchi T."/>
            <person name="Morono Y."/>
            <person name="Uchiyama I."/>
            <person name="Ito T."/>
            <person name="Fujiyama A."/>
            <person name="Inagaki F."/>
            <person name="Takami H."/>
        </authorList>
    </citation>
    <scope>NUCLEOTIDE SEQUENCE</scope>
    <source>
        <strain evidence="1">Expedition CK06-06</strain>
    </source>
</reference>
<dbReference type="PANTHER" id="PTHR18934:SF85">
    <property type="entry name" value="ATP-DEPENDENT RNA HELICASE DHX8"/>
    <property type="match status" value="1"/>
</dbReference>